<evidence type="ECO:0000256" key="15">
    <source>
        <dbReference type="ARBA" id="ARBA00022741"/>
    </source>
</evidence>
<dbReference type="SUPFAM" id="SSF88633">
    <property type="entry name" value="Positive stranded ssRNA viruses"/>
    <property type="match status" value="2"/>
</dbReference>
<keyword evidence="25" id="KW-0406">Ion transport</keyword>
<keyword evidence="7" id="KW-0191">Covalent protein-RNA linkage</keyword>
<keyword evidence="26" id="KW-0472">Membrane</keyword>
<keyword evidence="17" id="KW-1161">Viral attachment to host cell</keyword>
<keyword evidence="4" id="KW-0813">Transport</keyword>
<keyword evidence="6" id="KW-1036">Host cytoplasmic vesicle</keyword>
<evidence type="ECO:0000256" key="30">
    <source>
        <dbReference type="ARBA" id="ARBA00047631"/>
    </source>
</evidence>
<dbReference type="InterPro" id="IPR009003">
    <property type="entry name" value="Peptidase_S1_PA"/>
</dbReference>
<keyword evidence="27" id="KW-1035">Host cytoplasm</keyword>
<dbReference type="SUPFAM" id="SSF56672">
    <property type="entry name" value="DNA/RNA polymerases"/>
    <property type="match status" value="1"/>
</dbReference>
<dbReference type="Pfam" id="PF00910">
    <property type="entry name" value="RNA_helicase"/>
    <property type="match status" value="1"/>
</dbReference>
<dbReference type="InterPro" id="IPR004004">
    <property type="entry name" value="Helic/Pol/Pept_Calicivir-typ"/>
</dbReference>
<evidence type="ECO:0000256" key="19">
    <source>
        <dbReference type="ARBA" id="ARBA00022807"/>
    </source>
</evidence>
<dbReference type="GO" id="GO:0006508">
    <property type="term" value="P:proteolysis"/>
    <property type="evidence" value="ECO:0007669"/>
    <property type="project" value="UniProtKB-KW"/>
</dbReference>
<evidence type="ECO:0000256" key="1">
    <source>
        <dbReference type="ARBA" id="ARBA00004295"/>
    </source>
</evidence>
<evidence type="ECO:0000256" key="22">
    <source>
        <dbReference type="ARBA" id="ARBA00022870"/>
    </source>
</evidence>
<comment type="subcellular location">
    <subcellularLocation>
        <location evidence="1">Host cytoplasmic vesicle membrane</location>
        <topology evidence="1">Peripheral membrane protein</topology>
        <orientation evidence="1">Cytoplasmic side</orientation>
    </subcellularLocation>
    <subcellularLocation>
        <location evidence="2">Virion</location>
    </subcellularLocation>
</comment>
<dbReference type="InterPro" id="IPR029053">
    <property type="entry name" value="Viral_coat"/>
</dbReference>
<keyword evidence="20" id="KW-0067">ATP-binding</keyword>
<evidence type="ECO:0000256" key="2">
    <source>
        <dbReference type="ARBA" id="ARBA00004328"/>
    </source>
</evidence>
<keyword evidence="22" id="KW-1043">Host membrane</keyword>
<keyword evidence="21" id="KW-0946">Virion</keyword>
<dbReference type="CDD" id="cd00205">
    <property type="entry name" value="rhv_like"/>
    <property type="match status" value="2"/>
</dbReference>
<dbReference type="PRINTS" id="PR00918">
    <property type="entry name" value="CALICVIRUSNS"/>
</dbReference>
<dbReference type="SUPFAM" id="SSF50494">
    <property type="entry name" value="Trypsin-like serine proteases"/>
    <property type="match status" value="1"/>
</dbReference>
<keyword evidence="16" id="KW-0378">Hydrolase</keyword>
<dbReference type="InterPro" id="IPR000605">
    <property type="entry name" value="Helicase_SF3_ssDNA/RNA_vir"/>
</dbReference>
<evidence type="ECO:0000256" key="8">
    <source>
        <dbReference type="ARBA" id="ARBA00022553"/>
    </source>
</evidence>
<evidence type="ECO:0000313" key="32">
    <source>
        <dbReference type="EMBL" id="QTE76071.1"/>
    </source>
</evidence>
<organism evidence="32">
    <name type="scientific">Bat picornavirus CUS8</name>
    <dbReference type="NCBI Taxonomy" id="2819853"/>
    <lineage>
        <taxon>Viruses</taxon>
        <taxon>Riboviria</taxon>
        <taxon>Orthornavirae</taxon>
        <taxon>Pisuviricota</taxon>
        <taxon>Pisoniviricetes</taxon>
        <taxon>Picornavirales</taxon>
        <taxon>Picornaviridae</taxon>
        <taxon>Paavivirinae</taxon>
        <taxon>Shanbavirus</taxon>
    </lineage>
</organism>
<evidence type="ECO:0000256" key="3">
    <source>
        <dbReference type="ARBA" id="ARBA00020107"/>
    </source>
</evidence>
<keyword evidence="23" id="KW-0693">Viral RNA replication</keyword>
<dbReference type="GO" id="GO:0019062">
    <property type="term" value="P:virion attachment to host cell"/>
    <property type="evidence" value="ECO:0007669"/>
    <property type="project" value="UniProtKB-KW"/>
</dbReference>
<keyword evidence="19" id="KW-0788">Thiol protease</keyword>
<dbReference type="GO" id="GO:0044162">
    <property type="term" value="C:host cell cytoplasmic vesicle membrane"/>
    <property type="evidence" value="ECO:0007669"/>
    <property type="project" value="UniProtKB-SubCell"/>
</dbReference>
<evidence type="ECO:0000256" key="9">
    <source>
        <dbReference type="ARBA" id="ARBA00022561"/>
    </source>
</evidence>
<dbReference type="GO" id="GO:0046718">
    <property type="term" value="P:symbiont entry into host cell"/>
    <property type="evidence" value="ECO:0007669"/>
    <property type="project" value="UniProtKB-KW"/>
</dbReference>
<evidence type="ECO:0000256" key="28">
    <source>
        <dbReference type="ARBA" id="ARBA00023296"/>
    </source>
</evidence>
<comment type="catalytic activity">
    <reaction evidence="30">
        <text>a ribonucleoside 5'-triphosphate + H2O = a ribonucleoside 5'-diphosphate + phosphate + H(+)</text>
        <dbReference type="Rhea" id="RHEA:23680"/>
        <dbReference type="ChEBI" id="CHEBI:15377"/>
        <dbReference type="ChEBI" id="CHEBI:15378"/>
        <dbReference type="ChEBI" id="CHEBI:43474"/>
        <dbReference type="ChEBI" id="CHEBI:57930"/>
        <dbReference type="ChEBI" id="CHEBI:61557"/>
        <dbReference type="EC" id="3.6.1.15"/>
    </reaction>
</comment>
<dbReference type="Gene3D" id="3.40.50.300">
    <property type="entry name" value="P-loop containing nucleotide triphosphate hydrolases"/>
    <property type="match status" value="1"/>
</dbReference>
<evidence type="ECO:0000256" key="11">
    <source>
        <dbReference type="ARBA" id="ARBA00022670"/>
    </source>
</evidence>
<dbReference type="InterPro" id="IPR033703">
    <property type="entry name" value="Rhv-like"/>
</dbReference>
<dbReference type="Gene3D" id="2.60.120.20">
    <property type="match status" value="2"/>
</dbReference>
<dbReference type="GO" id="GO:0003724">
    <property type="term" value="F:RNA helicase activity"/>
    <property type="evidence" value="ECO:0007669"/>
    <property type="project" value="InterPro"/>
</dbReference>
<evidence type="ECO:0000256" key="17">
    <source>
        <dbReference type="ARBA" id="ARBA00022804"/>
    </source>
</evidence>
<dbReference type="GO" id="GO:0039618">
    <property type="term" value="C:T=pseudo3 icosahedral viral capsid"/>
    <property type="evidence" value="ECO:0007669"/>
    <property type="project" value="UniProtKB-KW"/>
</dbReference>
<keyword evidence="11" id="KW-0645">Protease</keyword>
<dbReference type="InterPro" id="IPR043502">
    <property type="entry name" value="DNA/RNA_pol_sf"/>
</dbReference>
<dbReference type="InterPro" id="IPR004005">
    <property type="entry name" value="Calicivirus_coat"/>
</dbReference>
<keyword evidence="15" id="KW-0547">Nucleotide-binding</keyword>
<evidence type="ECO:0000256" key="20">
    <source>
        <dbReference type="ARBA" id="ARBA00022840"/>
    </source>
</evidence>
<dbReference type="GO" id="GO:0005198">
    <property type="term" value="F:structural molecule activity"/>
    <property type="evidence" value="ECO:0007669"/>
    <property type="project" value="InterPro"/>
</dbReference>
<accession>A0A8A5D7J2</accession>
<dbReference type="SUPFAM" id="SSF52540">
    <property type="entry name" value="P-loop containing nucleoside triphosphate hydrolases"/>
    <property type="match status" value="1"/>
</dbReference>
<dbReference type="InterPro" id="IPR043128">
    <property type="entry name" value="Rev_trsase/Diguanyl_cyclase"/>
</dbReference>
<evidence type="ECO:0000256" key="5">
    <source>
        <dbReference type="ARBA" id="ARBA00022484"/>
    </source>
</evidence>
<keyword evidence="18" id="KW-0347">Helicase</keyword>
<dbReference type="InterPro" id="IPR043504">
    <property type="entry name" value="Peptidase_S1_PA_chymotrypsin"/>
</dbReference>
<keyword evidence="28" id="KW-1160">Virus entry into host cell</keyword>
<evidence type="ECO:0000256" key="10">
    <source>
        <dbReference type="ARBA" id="ARBA00022581"/>
    </source>
</evidence>
<dbReference type="GO" id="GO:0015267">
    <property type="term" value="F:channel activity"/>
    <property type="evidence" value="ECO:0007669"/>
    <property type="project" value="UniProtKB-KW"/>
</dbReference>
<evidence type="ECO:0000256" key="12">
    <source>
        <dbReference type="ARBA" id="ARBA00022679"/>
    </source>
</evidence>
<dbReference type="GO" id="GO:0034220">
    <property type="term" value="P:monoatomic ion transmembrane transport"/>
    <property type="evidence" value="ECO:0007669"/>
    <property type="project" value="UniProtKB-KW"/>
</dbReference>
<keyword evidence="8" id="KW-0597">Phosphoprotein</keyword>
<dbReference type="InterPro" id="IPR001205">
    <property type="entry name" value="RNA-dir_pol_C"/>
</dbReference>
<evidence type="ECO:0000256" key="13">
    <source>
        <dbReference type="ARBA" id="ARBA00022695"/>
    </source>
</evidence>
<keyword evidence="9" id="KW-0167">Capsid protein</keyword>
<dbReference type="GO" id="GO:0017111">
    <property type="term" value="F:ribonucleoside triphosphate phosphatase activity"/>
    <property type="evidence" value="ECO:0007669"/>
    <property type="project" value="UniProtKB-EC"/>
</dbReference>
<dbReference type="GO" id="GO:0003723">
    <property type="term" value="F:RNA binding"/>
    <property type="evidence" value="ECO:0007669"/>
    <property type="project" value="InterPro"/>
</dbReference>
<evidence type="ECO:0000256" key="21">
    <source>
        <dbReference type="ARBA" id="ARBA00022844"/>
    </source>
</evidence>
<feature type="domain" description="AAA+ ATPase" evidence="31">
    <location>
        <begin position="1164"/>
        <end position="1299"/>
    </location>
</feature>
<proteinExistence type="predicted"/>
<protein>
    <recommendedName>
        <fullName evidence="3">Genome polyprotein</fullName>
    </recommendedName>
</protein>
<dbReference type="GO" id="GO:0004197">
    <property type="term" value="F:cysteine-type endopeptidase activity"/>
    <property type="evidence" value="ECO:0007669"/>
    <property type="project" value="InterPro"/>
</dbReference>
<dbReference type="SMART" id="SM00382">
    <property type="entry name" value="AAA"/>
    <property type="match status" value="1"/>
</dbReference>
<evidence type="ECO:0000256" key="25">
    <source>
        <dbReference type="ARBA" id="ARBA00023065"/>
    </source>
</evidence>
<evidence type="ECO:0000256" key="16">
    <source>
        <dbReference type="ARBA" id="ARBA00022801"/>
    </source>
</evidence>
<dbReference type="Gene3D" id="2.40.10.10">
    <property type="entry name" value="Trypsin-like serine proteases"/>
    <property type="match status" value="1"/>
</dbReference>
<dbReference type="GO" id="GO:0003968">
    <property type="term" value="F:RNA-directed RNA polymerase activity"/>
    <property type="evidence" value="ECO:0007669"/>
    <property type="project" value="UniProtKB-KW"/>
</dbReference>
<dbReference type="Pfam" id="PF00073">
    <property type="entry name" value="Rhv"/>
    <property type="match status" value="1"/>
</dbReference>
<keyword evidence="5" id="KW-0696">RNA-directed RNA polymerase</keyword>
<evidence type="ECO:0000256" key="4">
    <source>
        <dbReference type="ARBA" id="ARBA00022448"/>
    </source>
</evidence>
<dbReference type="InterPro" id="IPR027417">
    <property type="entry name" value="P-loop_NTPase"/>
</dbReference>
<reference evidence="32" key="1">
    <citation type="submission" date="2020-11" db="EMBL/GenBank/DDBJ databases">
        <authorList>
            <person name="Bergner L."/>
            <person name="Mollentze N."/>
            <person name="Orton R."/>
            <person name="Tello C."/>
            <person name="Broos A."/>
            <person name="Biek R."/>
            <person name="Streicker D."/>
        </authorList>
    </citation>
    <scope>NUCLEOTIDE SEQUENCE</scope>
    <source>
        <strain evidence="32">DesRot/Peru/CUS8_F_DrPicoV</strain>
    </source>
</reference>
<dbReference type="GO" id="GO:0006351">
    <property type="term" value="P:DNA-templated transcription"/>
    <property type="evidence" value="ECO:0007669"/>
    <property type="project" value="InterPro"/>
</dbReference>
<dbReference type="Pfam" id="PF00915">
    <property type="entry name" value="Calici_coat"/>
    <property type="match status" value="1"/>
</dbReference>
<keyword evidence="12" id="KW-0808">Transferase</keyword>
<dbReference type="Gene3D" id="3.30.70.270">
    <property type="match status" value="1"/>
</dbReference>
<evidence type="ECO:0000256" key="7">
    <source>
        <dbReference type="ARBA" id="ARBA00022520"/>
    </source>
</evidence>
<dbReference type="GO" id="GO:0005524">
    <property type="term" value="F:ATP binding"/>
    <property type="evidence" value="ECO:0007669"/>
    <property type="project" value="UniProtKB-KW"/>
</dbReference>
<keyword evidence="24" id="KW-1182">Viral ion channel</keyword>
<evidence type="ECO:0000256" key="6">
    <source>
        <dbReference type="ARBA" id="ARBA00022488"/>
    </source>
</evidence>
<reference evidence="32" key="2">
    <citation type="journal article" date="2021" name="Viruses">
        <title>Characterizing and Evaluating the Zoonotic Potential of Novel Viruses Discovered in Vampire Bats.</title>
        <authorList>
            <person name="Bergner L.M."/>
            <person name="Mollentze N."/>
            <person name="Orton R.J."/>
            <person name="Tello C."/>
            <person name="Broos A."/>
            <person name="Biek R."/>
            <person name="Streicker D.G."/>
        </authorList>
    </citation>
    <scope>NUCLEOTIDE SEQUENCE</scope>
    <source>
        <strain evidence="32">DesRot/Peru/CUS8_F_DrPicoV</strain>
    </source>
</reference>
<name>A0A8A5D7J2_9PICO</name>
<dbReference type="InterPro" id="IPR000199">
    <property type="entry name" value="Peptidase_C3A/C3B_picornavir"/>
</dbReference>
<dbReference type="Gene3D" id="1.20.960.20">
    <property type="match status" value="1"/>
</dbReference>
<dbReference type="InterPro" id="IPR003593">
    <property type="entry name" value="AAA+_ATPase"/>
</dbReference>
<evidence type="ECO:0000259" key="31">
    <source>
        <dbReference type="SMART" id="SM00382"/>
    </source>
</evidence>
<dbReference type="Pfam" id="PF00680">
    <property type="entry name" value="RdRP_1"/>
    <property type="match status" value="1"/>
</dbReference>
<evidence type="ECO:0000256" key="14">
    <source>
        <dbReference type="ARBA" id="ARBA00022706"/>
    </source>
</evidence>
<sequence length="2118" mass="236983">MGRLMVGIHKIHAHGLIECGLTPLPVFSCSYAMENIFETISQTIKPIEKIEEEGNNIITGALSQIVSGSEAQPMGYAESSDPVVPSSGTDASLYVKSFSKPTIIYRGRLGGNDHPFSLTTGFNITLQLMQEGQAFRQVGMMWRYWRADLTLILQCNVVSGAAGAVMIVYSPPGMWQNKDKWCESTLFNLPHAILNYGMETQVQLKIPYINYRTYYETTTSAHGNPDVLIVPLGPYRYLNGMQTTVNYTIFCALENLTFQMPKWDYQIGEAPAQINEKSRSTKFKYTEPKRITSESDGTANLSNRLATGSNLSSAIMGERVFMTRSTVSNIKPIMDFLEIAKVPALPVNRDNGTRKDEGTFSWTTKTTAGTAIFSANFEPKELGNLGFIGRAFTGFSGTVELEVTVFASSLSRGRLAVVVQHEPGESNTTFDIAKMSRVNYTVLDLSATNSITMQIPYMYPSWMRPFDEENYIRVYLVVLTELQSSAAVVATLDGMIRFKAGNDFKYYFLHEDSTVVQGLSSWGSEMDLMDPIDSPEEEQEKCCAPLQLPIANPVNTQQIGRKEVTQKLAAISYSQTANVLGRGMYVTDHKYDALTTDVHIPLHLPKKGHGALLHMVCYWAGDVNVTISNDSDNNIVVSHSYTQVTGKVEDAGAIVVPARRIVTFTTPFYSKTPLKVVASTSDPAFGHLHVNPGYLGGSFKVWVSLRTPMLFIPGPMHKNATTRDVLAEAEIHNLSEAEARVNISRFTRGVAKPYTSKSAYTSGVKMARAFRRSSAWCDNTNHDDILLGGDVEENPGPMYRKVYINKGLYKHYGVQMGNKVIHLDTDDIFWSACTGKAKVTVSDHTSVWIPCGDWIFSPNSPDLTATMKFSLDSNCETFVDEFLGKQGSSQHEMVLQMCCALFTASFASQVLVNQDVSNVFSSLSDFISTTMTNNVVSRVLKFLLRMLLYAVLFSHGPCLTTGGAVAALLTMDLMNLQQNNNAPWVKGFFRAAISGDVAEMVENIASGIESEDDQENAVKDSINHTKELLDQGWIEEFNKGTTAFKNVEWWLGVINKLISFVKEKFKPSEVTKFSKQVARYKDHLAALFTTVHNLKERSKSPRETTRSCFKELYDYCRGNCLVWMEGFTHFGPKHELAPMMSAAIKTLESIQLSPEAPKTTVRPEPVGVYVHGTPGTGKSFFTTLLAKLVRQKMNWDKDCIYFHPTGSQYMDSYKGQEIHLIDDLGQAADDEEYKLLCQMISTTQFQVPMARLEEKGTWYSSKLVIATSNRANFSTHTITTPEALARRFTHMIEIFPAPDCSINGKLDVDHCFEQIKSGRAWVNKNGQRLDVQKIAAAIASQLVQRFDIADEWQVFLDQSPLSWDDWERKLLEQASAAEESLFGENELVLLPPLDKFKMRVERAVSSFAKFVKHNYHWLVFTQLLTGVVALIALVVSSKFKKQEEEDHVYAGNPTLRPKKTMFKRKTEKLEDQSPLDDKTHLRKSLVRLVADRVQIFGVSIGGDKILTYGHAEKVLFESSEVYVVYGDKQELLRAPSFTKLEVNGRETDLAIVHTGLGFFMNDGTRHFSADLASEGMLIWNTKDGFYTQEVSNIRPTGESHTLNGTWAHSCLTYQASTVKGTCGGMLCVKVGGMWKYVGMHIAGNGLVGRAITLPLLNQGSYHSMGKSLNLPPVSMPKRSKLMESPLHGIVPVEKEPAALTSADPRLDEGTSPYEQIEAKNTGNIFRPDFQRFEQAVHNVKFRIVSAIGTHEPISMQEAVFSLKNPIDMASSPGFKYTRQGFRKRDLIDVIKQKISPVLEADVMKMIRDLGEFKCDTYFTTSFKDELRSLKKIFLGKTRVIEASNLDYTIAFRMFLGVQMDLICSTPACEIGIAMGINPYVDWTELIGSLWDKNYCFDYKAFDGSLSSELMSAAVGILASTSTQPQQVKALGAATVHSIHHGPLEDYRLEGSNPSGTPFTTLLNCLCNLIVCEYYMLDKCSYLAITYGDDLILSCEEEIDPEEMQFLLEKEFGMTITPENKEGCFQCKSPHEVVFLKRTPRKYTETTLVGALDLPEMLQNIMWCRGKTAFKQQLQSFQLELALHGELVYNEIQALFLKRGVRLCPYEVIKRELDQIIYN</sequence>
<keyword evidence="14" id="KW-1143">T=pseudo3 icosahedral capsid protein</keyword>
<evidence type="ECO:0000256" key="23">
    <source>
        <dbReference type="ARBA" id="ARBA00022953"/>
    </source>
</evidence>
<keyword evidence="13" id="KW-0548">Nucleotidyltransferase</keyword>
<evidence type="ECO:0000256" key="27">
    <source>
        <dbReference type="ARBA" id="ARBA00023200"/>
    </source>
</evidence>
<evidence type="ECO:0000256" key="29">
    <source>
        <dbReference type="ARBA" id="ARBA00023303"/>
    </source>
</evidence>
<evidence type="ECO:0000256" key="26">
    <source>
        <dbReference type="ARBA" id="ARBA00023136"/>
    </source>
</evidence>
<dbReference type="EMBL" id="MW249017">
    <property type="protein sequence ID" value="QTE76071.1"/>
    <property type="molecule type" value="Genomic_RNA"/>
</dbReference>
<evidence type="ECO:0000256" key="18">
    <source>
        <dbReference type="ARBA" id="ARBA00022806"/>
    </source>
</evidence>
<dbReference type="Pfam" id="PF00548">
    <property type="entry name" value="Peptidase_C3"/>
    <property type="match status" value="1"/>
</dbReference>
<dbReference type="InterPro" id="IPR001676">
    <property type="entry name" value="Picornavirus_capsid"/>
</dbReference>
<keyword evidence="10" id="KW-0945">Host-virus interaction</keyword>
<evidence type="ECO:0000256" key="24">
    <source>
        <dbReference type="ARBA" id="ARBA00023039"/>
    </source>
</evidence>
<keyword evidence="29" id="KW-0407">Ion channel</keyword>